<dbReference type="GeneID" id="5855098"/>
<dbReference type="InterPro" id="IPR019835">
    <property type="entry name" value="SWIB_domain"/>
</dbReference>
<dbReference type="SUPFAM" id="SSF47592">
    <property type="entry name" value="SWIB/MDM2 domain"/>
    <property type="match status" value="1"/>
</dbReference>
<dbReference type="RefSeq" id="XP_001730791.1">
    <property type="nucleotide sequence ID" value="XM_001730739.1"/>
</dbReference>
<dbReference type="PROSITE" id="PS51998">
    <property type="entry name" value="DEK_C"/>
    <property type="match status" value="1"/>
</dbReference>
<dbReference type="InterPro" id="IPR036885">
    <property type="entry name" value="SWIB_MDM2_dom_sf"/>
</dbReference>
<feature type="compositionally biased region" description="Low complexity" evidence="1">
    <location>
        <begin position="88"/>
        <end position="99"/>
    </location>
</feature>
<comment type="caution">
    <text evidence="3">The sequence shown here is derived from an EMBL/GenBank/DDBJ whole genome shotgun (WGS) entry which is preliminary data.</text>
</comment>
<dbReference type="SMART" id="SM00151">
    <property type="entry name" value="SWIB"/>
    <property type="match status" value="1"/>
</dbReference>
<gene>
    <name evidence="3" type="ORF">MGL_1790</name>
</gene>
<dbReference type="FunCoup" id="A8Q1H8">
    <property type="interactions" value="100"/>
</dbReference>
<proteinExistence type="predicted"/>
<feature type="domain" description="DEK-C" evidence="2">
    <location>
        <begin position="7"/>
        <end position="68"/>
    </location>
</feature>
<keyword evidence="4" id="KW-1185">Reference proteome</keyword>
<dbReference type="OrthoDB" id="10251073at2759"/>
<dbReference type="InterPro" id="IPR014876">
    <property type="entry name" value="DEK_C"/>
</dbReference>
<evidence type="ECO:0000259" key="2">
    <source>
        <dbReference type="PROSITE" id="PS51998"/>
    </source>
</evidence>
<dbReference type="SUPFAM" id="SSF109715">
    <property type="entry name" value="DEK C-terminal domain"/>
    <property type="match status" value="1"/>
</dbReference>
<dbReference type="VEuPathDB" id="FungiDB:MGL_1790"/>
<sequence length="202" mass="22385">MTSELDSSHVPVLKERIFDVLKESDLSSVSAKKVRMALADMPEGSLPSGIDLSAQKKAIDSLIRVCYDEVTQKKPSSKVSNAEKKTTKSTNSSSSSTKKSSSKKRSKKDDDNDDESQEPKKKRAPNANNPLNRPLRLSSDMAEVCGGSEMPRFEVVKKLWVYIKDHNLQNESNKRQDEDDYGDGADDKVRVHIPTSSDGIVI</sequence>
<dbReference type="InterPro" id="IPR003121">
    <property type="entry name" value="SWIB_MDM2_domain"/>
</dbReference>
<dbReference type="Gene3D" id="1.10.245.10">
    <property type="entry name" value="SWIB/MDM2 domain"/>
    <property type="match status" value="1"/>
</dbReference>
<organism evidence="3 4">
    <name type="scientific">Malassezia globosa (strain ATCC MYA-4612 / CBS 7966)</name>
    <name type="common">Dandruff-associated fungus</name>
    <dbReference type="NCBI Taxonomy" id="425265"/>
    <lineage>
        <taxon>Eukaryota</taxon>
        <taxon>Fungi</taxon>
        <taxon>Dikarya</taxon>
        <taxon>Basidiomycota</taxon>
        <taxon>Ustilaginomycotina</taxon>
        <taxon>Malasseziomycetes</taxon>
        <taxon>Malasseziales</taxon>
        <taxon>Malasseziaceae</taxon>
        <taxon>Malassezia</taxon>
    </lineage>
</organism>
<dbReference type="Pfam" id="PF08766">
    <property type="entry name" value="DEK_C"/>
    <property type="match status" value="1"/>
</dbReference>
<dbReference type="CDD" id="cd10567">
    <property type="entry name" value="SWIB-MDM2_like"/>
    <property type="match status" value="1"/>
</dbReference>
<evidence type="ECO:0000256" key="1">
    <source>
        <dbReference type="SAM" id="MobiDB-lite"/>
    </source>
</evidence>
<dbReference type="Proteomes" id="UP000008837">
    <property type="component" value="Unassembled WGS sequence"/>
</dbReference>
<dbReference type="AlphaFoldDB" id="A8Q1H8"/>
<feature type="region of interest" description="Disordered" evidence="1">
    <location>
        <begin position="71"/>
        <end position="135"/>
    </location>
</feature>
<dbReference type="KEGG" id="mgl:MGL_1790"/>
<dbReference type="InParanoid" id="A8Q1H8"/>
<dbReference type="EMBL" id="AAYY01000006">
    <property type="protein sequence ID" value="EDP43577.1"/>
    <property type="molecule type" value="Genomic_DNA"/>
</dbReference>
<dbReference type="STRING" id="425265.A8Q1H8"/>
<evidence type="ECO:0000313" key="3">
    <source>
        <dbReference type="EMBL" id="EDP43577.1"/>
    </source>
</evidence>
<feature type="region of interest" description="Disordered" evidence="1">
    <location>
        <begin position="165"/>
        <end position="202"/>
    </location>
</feature>
<accession>A8Q1H8</accession>
<reference evidence="3 4" key="1">
    <citation type="journal article" date="2007" name="Proc. Natl. Acad. Sci. U.S.A.">
        <title>Dandruff-associated Malassezia genomes reveal convergent and divergent virulence traits shared with plant and human fungal pathogens.</title>
        <authorList>
            <person name="Xu J."/>
            <person name="Saunders C.W."/>
            <person name="Hu P."/>
            <person name="Grant R.A."/>
            <person name="Boekhout T."/>
            <person name="Kuramae E.E."/>
            <person name="Kronstad J.W."/>
            <person name="Deangelis Y.M."/>
            <person name="Reeder N.L."/>
            <person name="Johnstone K.R."/>
            <person name="Leland M."/>
            <person name="Fieno A.M."/>
            <person name="Begley W.M."/>
            <person name="Sun Y."/>
            <person name="Lacey M.P."/>
            <person name="Chaudhary T."/>
            <person name="Keough T."/>
            <person name="Chu L."/>
            <person name="Sears R."/>
            <person name="Yuan B."/>
            <person name="Dawson T.L.Jr."/>
        </authorList>
    </citation>
    <scope>NUCLEOTIDE SEQUENCE [LARGE SCALE GENOMIC DNA]</scope>
    <source>
        <strain evidence="4">ATCC MYA-4612 / CBS 7966</strain>
    </source>
</reference>
<dbReference type="OMA" id="DKRTILC"/>
<feature type="compositionally biased region" description="Basic and acidic residues" evidence="1">
    <location>
        <begin position="165"/>
        <end position="177"/>
    </location>
</feature>
<dbReference type="PANTHER" id="PTHR13844">
    <property type="entry name" value="SWI/SNF-RELATED MATRIX-ASSOCIATED ACTIN-DEPENDENT REGULATOR OF CHROMATIN SUBFAMILY D"/>
    <property type="match status" value="1"/>
</dbReference>
<dbReference type="Pfam" id="PF02201">
    <property type="entry name" value="SWIB"/>
    <property type="match status" value="1"/>
</dbReference>
<protein>
    <recommendedName>
        <fullName evidence="2">DEK-C domain-containing protein</fullName>
    </recommendedName>
</protein>
<feature type="compositionally biased region" description="Low complexity" evidence="1">
    <location>
        <begin position="125"/>
        <end position="135"/>
    </location>
</feature>
<name>A8Q1H8_MALGO</name>
<evidence type="ECO:0000313" key="4">
    <source>
        <dbReference type="Proteomes" id="UP000008837"/>
    </source>
</evidence>